<evidence type="ECO:0000259" key="3">
    <source>
        <dbReference type="Pfam" id="PF17996"/>
    </source>
</evidence>
<dbReference type="InterPro" id="IPR036514">
    <property type="entry name" value="SGNH_hydro_sf"/>
</dbReference>
<dbReference type="Gene3D" id="3.40.50.1110">
    <property type="entry name" value="SGNH hydrolase"/>
    <property type="match status" value="1"/>
</dbReference>
<dbReference type="RefSeq" id="WP_112749911.1">
    <property type="nucleotide sequence ID" value="NZ_QMFY01000024.1"/>
</dbReference>
<dbReference type="EMBL" id="QMFY01000024">
    <property type="protein sequence ID" value="RAV97965.1"/>
    <property type="molecule type" value="Genomic_DNA"/>
</dbReference>
<feature type="domain" description="SGNH hydrolase-type esterase" evidence="2">
    <location>
        <begin position="161"/>
        <end position="318"/>
    </location>
</feature>
<organism evidence="4 5">
    <name type="scientific">Pseudochryseolinea flava</name>
    <dbReference type="NCBI Taxonomy" id="2059302"/>
    <lineage>
        <taxon>Bacteria</taxon>
        <taxon>Pseudomonadati</taxon>
        <taxon>Bacteroidota</taxon>
        <taxon>Cytophagia</taxon>
        <taxon>Cytophagales</taxon>
        <taxon>Fulvivirgaceae</taxon>
        <taxon>Pseudochryseolinea</taxon>
    </lineage>
</organism>
<feature type="chain" id="PRO_5017000409" evidence="1">
    <location>
        <begin position="22"/>
        <end position="363"/>
    </location>
</feature>
<name>A0A364XUF8_9BACT</name>
<dbReference type="PANTHER" id="PTHR37834">
    <property type="entry name" value="GDSL-LIKE LIPASE/ACYLHYDROLASE DOMAIN PROTEIN (AFU_ORTHOLOGUE AFUA_2G00620)"/>
    <property type="match status" value="1"/>
</dbReference>
<dbReference type="Proteomes" id="UP000251889">
    <property type="component" value="Unassembled WGS sequence"/>
</dbReference>
<protein>
    <submittedName>
        <fullName evidence="4">Acetyl xylan esterase</fullName>
    </submittedName>
</protein>
<dbReference type="CDD" id="cd01831">
    <property type="entry name" value="Endoglucanase_E_like"/>
    <property type="match status" value="1"/>
</dbReference>
<dbReference type="InterPro" id="IPR013830">
    <property type="entry name" value="SGNH_hydro"/>
</dbReference>
<evidence type="ECO:0000313" key="5">
    <source>
        <dbReference type="Proteomes" id="UP000251889"/>
    </source>
</evidence>
<dbReference type="OrthoDB" id="9801375at2"/>
<dbReference type="InterPro" id="IPR052762">
    <property type="entry name" value="PCW_deacetylase/CE"/>
</dbReference>
<feature type="domain" description="Carbohydrate esterase 2 N-terminal" evidence="3">
    <location>
        <begin position="44"/>
        <end position="152"/>
    </location>
</feature>
<feature type="signal peptide" evidence="1">
    <location>
        <begin position="1"/>
        <end position="21"/>
    </location>
</feature>
<dbReference type="Pfam" id="PF13472">
    <property type="entry name" value="Lipase_GDSL_2"/>
    <property type="match status" value="1"/>
</dbReference>
<proteinExistence type="predicted"/>
<dbReference type="AlphaFoldDB" id="A0A364XUF8"/>
<dbReference type="InterPro" id="IPR037461">
    <property type="entry name" value="CtCE2-like_dom"/>
</dbReference>
<dbReference type="PANTHER" id="PTHR37834:SF2">
    <property type="entry name" value="ESTERASE, SGNH HYDROLASE-TYPE"/>
    <property type="match status" value="1"/>
</dbReference>
<evidence type="ECO:0000256" key="1">
    <source>
        <dbReference type="SAM" id="SignalP"/>
    </source>
</evidence>
<sequence>MTTSRLILTAIVLFASLALSAQVIQPPIPAKNEVFPASHRSIQYTGRVDFSIPKKPKFWAPGVYIQAKFLGTHCTITVLDEVLYGTNHNTIAVTIDDGAPVTYKLKEKTNKIKVADKLVPGEHVITICKNTEAGIGYIELLNIVCEGLLPMPLKPTRKIEFIGNSITCGSGVDVSSVPCDKGQWYDQHNAYMSYGPVVARTLKAQYHLSAVSGIGLIQSCCNMNITMPQVFDKINQRENSIPWNFSRYQPDVVTVTLGQNDGVQDSTKFCTAYVNFIGDIRSHYPKAHIVCLTSPMADEKLKSALKQYINGVVEHVAQQGDKNVSKYFYSRSFNSGCGGHPDLKEHQLIAKELSDYLAKTMGW</sequence>
<keyword evidence="5" id="KW-1185">Reference proteome</keyword>
<reference evidence="4 5" key="1">
    <citation type="submission" date="2018-06" db="EMBL/GenBank/DDBJ databases">
        <title>Chryseolinea flavus sp. nov., a member of the phylum Bacteroidetes isolated from soil.</title>
        <authorList>
            <person name="Li Y."/>
            <person name="Wang J."/>
        </authorList>
    </citation>
    <scope>NUCLEOTIDE SEQUENCE [LARGE SCALE GENOMIC DNA]</scope>
    <source>
        <strain evidence="4 5">SDU1-6</strain>
    </source>
</reference>
<keyword evidence="1" id="KW-0732">Signal</keyword>
<accession>A0A364XUF8</accession>
<dbReference type="InterPro" id="IPR040794">
    <property type="entry name" value="CE2_N"/>
</dbReference>
<evidence type="ECO:0000259" key="2">
    <source>
        <dbReference type="Pfam" id="PF13472"/>
    </source>
</evidence>
<dbReference type="GO" id="GO:0052689">
    <property type="term" value="F:carboxylic ester hydrolase activity"/>
    <property type="evidence" value="ECO:0007669"/>
    <property type="project" value="InterPro"/>
</dbReference>
<evidence type="ECO:0000313" key="4">
    <source>
        <dbReference type="EMBL" id="RAV97965.1"/>
    </source>
</evidence>
<comment type="caution">
    <text evidence="4">The sequence shown here is derived from an EMBL/GenBank/DDBJ whole genome shotgun (WGS) entry which is preliminary data.</text>
</comment>
<dbReference type="Gene3D" id="2.60.120.260">
    <property type="entry name" value="Galactose-binding domain-like"/>
    <property type="match status" value="1"/>
</dbReference>
<dbReference type="Pfam" id="PF17996">
    <property type="entry name" value="CE2_N"/>
    <property type="match status" value="1"/>
</dbReference>
<gene>
    <name evidence="4" type="ORF">DQQ10_26200</name>
</gene>
<dbReference type="SUPFAM" id="SSF52266">
    <property type="entry name" value="SGNH hydrolase"/>
    <property type="match status" value="1"/>
</dbReference>